<feature type="transmembrane region" description="Helical" evidence="12">
    <location>
        <begin position="313"/>
        <end position="333"/>
    </location>
</feature>
<dbReference type="InterPro" id="IPR017441">
    <property type="entry name" value="Protein_kinase_ATP_BS"/>
</dbReference>
<feature type="region of interest" description="Disordered" evidence="11">
    <location>
        <begin position="480"/>
        <end position="519"/>
    </location>
</feature>
<evidence type="ECO:0000256" key="9">
    <source>
        <dbReference type="ARBA" id="ARBA00048679"/>
    </source>
</evidence>
<dbReference type="CDD" id="cd06577">
    <property type="entry name" value="PASTA_pknB"/>
    <property type="match status" value="1"/>
</dbReference>
<feature type="domain" description="PASTA" evidence="14">
    <location>
        <begin position="342"/>
        <end position="410"/>
    </location>
</feature>
<dbReference type="EC" id="2.7.11.1" evidence="1"/>
<keyword evidence="6 15" id="KW-0418">Kinase</keyword>
<feature type="region of interest" description="Disordered" evidence="11">
    <location>
        <begin position="381"/>
        <end position="401"/>
    </location>
</feature>
<dbReference type="CDD" id="cd14014">
    <property type="entry name" value="STKc_PknB_like"/>
    <property type="match status" value="1"/>
</dbReference>
<dbReference type="Pfam" id="PF00069">
    <property type="entry name" value="Pkinase"/>
    <property type="match status" value="1"/>
</dbReference>
<evidence type="ECO:0000256" key="1">
    <source>
        <dbReference type="ARBA" id="ARBA00012513"/>
    </source>
</evidence>
<evidence type="ECO:0000256" key="12">
    <source>
        <dbReference type="SAM" id="Phobius"/>
    </source>
</evidence>
<dbReference type="EMBL" id="JAIQZJ010000002">
    <property type="protein sequence ID" value="MBZ5737614.1"/>
    <property type="molecule type" value="Genomic_DNA"/>
</dbReference>
<dbReference type="PROSITE" id="PS51178">
    <property type="entry name" value="PASTA"/>
    <property type="match status" value="1"/>
</dbReference>
<dbReference type="PANTHER" id="PTHR43289:SF6">
    <property type="entry name" value="SERINE_THREONINE-PROTEIN KINASE NEKL-3"/>
    <property type="match status" value="1"/>
</dbReference>
<evidence type="ECO:0000256" key="6">
    <source>
        <dbReference type="ARBA" id="ARBA00022777"/>
    </source>
</evidence>
<evidence type="ECO:0000256" key="2">
    <source>
        <dbReference type="ARBA" id="ARBA00022527"/>
    </source>
</evidence>
<evidence type="ECO:0000256" key="4">
    <source>
        <dbReference type="ARBA" id="ARBA00022737"/>
    </source>
</evidence>
<dbReference type="SMART" id="SM00220">
    <property type="entry name" value="S_TKc"/>
    <property type="match status" value="1"/>
</dbReference>
<dbReference type="InterPro" id="IPR005543">
    <property type="entry name" value="PASTA_dom"/>
</dbReference>
<sequence length="519" mass="54244">MTDSVDAPVRLLDGRYELRAHLGSGGMGAVYRAHDLRLDREVAIKVLRDGPDDPRDPEDPDHVVRRARLHAEARLAGGLQHPGIVRVLDYGEERHATGRSPYVVMQHVPGRPLSAVLREDGVLPAESVLLLVHEVGAALAEAHAATVVHRDLKPSNIIVRPDGRPVLVDFGIARSDGDDPLTQTGEIIGTADYLSPEQVSGQRATPASDVYALGVVAYQCLTGTSPFHRETHVATALAHLHDAAPPLPDTVPTPLRDLVHQMLRQDPDQRPGAAEVSARARTATEPTTQALPAVARPAPTALWPFARPRGRSLAIAGAALVALVAGLVVWGIAGGDPVTPPAAAGVAVPDVVDEQVAEARQDLHDAGFEVDVRRVDAAAPAGQVLRQSPTSGGKGALRPPGSTVTLRVASGWVAIDPDTLVGLDVDRAAAALSRRGLVAVRAGTTASDAPVDSVVEVGVDDSVTRLRRGSTVPLVLAAAPVVTKQSGHPHPSAPGKAKGHGKPPKPPKPGKKPGKKPHP</sequence>
<organism evidence="15 16">
    <name type="scientific">Nocardioides mangrovi</name>
    <dbReference type="NCBI Taxonomy" id="2874580"/>
    <lineage>
        <taxon>Bacteria</taxon>
        <taxon>Bacillati</taxon>
        <taxon>Actinomycetota</taxon>
        <taxon>Actinomycetes</taxon>
        <taxon>Propionibacteriales</taxon>
        <taxon>Nocardioidaceae</taxon>
        <taxon>Nocardioides</taxon>
    </lineage>
</organism>
<evidence type="ECO:0000313" key="15">
    <source>
        <dbReference type="EMBL" id="MBZ5737614.1"/>
    </source>
</evidence>
<dbReference type="RefSeq" id="WP_224121990.1">
    <property type="nucleotide sequence ID" value="NZ_JAIQZJ010000002.1"/>
</dbReference>
<feature type="binding site" evidence="10">
    <location>
        <position position="45"/>
    </location>
    <ligand>
        <name>ATP</name>
        <dbReference type="ChEBI" id="CHEBI:30616"/>
    </ligand>
</feature>
<protein>
    <recommendedName>
        <fullName evidence="1">non-specific serine/threonine protein kinase</fullName>
        <ecNumber evidence="1">2.7.11.1</ecNumber>
    </recommendedName>
</protein>
<keyword evidence="4" id="KW-0677">Repeat</keyword>
<feature type="compositionally biased region" description="Basic residues" evidence="11">
    <location>
        <begin position="497"/>
        <end position="519"/>
    </location>
</feature>
<keyword evidence="12" id="KW-1133">Transmembrane helix</keyword>
<dbReference type="SUPFAM" id="SSF56112">
    <property type="entry name" value="Protein kinase-like (PK-like)"/>
    <property type="match status" value="1"/>
</dbReference>
<evidence type="ECO:0000256" key="7">
    <source>
        <dbReference type="ARBA" id="ARBA00022840"/>
    </source>
</evidence>
<evidence type="ECO:0000313" key="16">
    <source>
        <dbReference type="Proteomes" id="UP000780875"/>
    </source>
</evidence>
<dbReference type="SMART" id="SM00740">
    <property type="entry name" value="PASTA"/>
    <property type="match status" value="1"/>
</dbReference>
<evidence type="ECO:0000259" key="13">
    <source>
        <dbReference type="PROSITE" id="PS50011"/>
    </source>
</evidence>
<comment type="catalytic activity">
    <reaction evidence="8">
        <text>L-threonyl-[protein] + ATP = O-phospho-L-threonyl-[protein] + ADP + H(+)</text>
        <dbReference type="Rhea" id="RHEA:46608"/>
        <dbReference type="Rhea" id="RHEA-COMP:11060"/>
        <dbReference type="Rhea" id="RHEA-COMP:11605"/>
        <dbReference type="ChEBI" id="CHEBI:15378"/>
        <dbReference type="ChEBI" id="CHEBI:30013"/>
        <dbReference type="ChEBI" id="CHEBI:30616"/>
        <dbReference type="ChEBI" id="CHEBI:61977"/>
        <dbReference type="ChEBI" id="CHEBI:456216"/>
        <dbReference type="EC" id="2.7.11.1"/>
    </reaction>
</comment>
<keyword evidence="12" id="KW-0812">Transmembrane</keyword>
<keyword evidence="16" id="KW-1185">Reference proteome</keyword>
<dbReference type="Proteomes" id="UP000780875">
    <property type="component" value="Unassembled WGS sequence"/>
</dbReference>
<evidence type="ECO:0000256" key="10">
    <source>
        <dbReference type="PROSITE-ProRule" id="PRU10141"/>
    </source>
</evidence>
<evidence type="ECO:0000256" key="3">
    <source>
        <dbReference type="ARBA" id="ARBA00022679"/>
    </source>
</evidence>
<accession>A0ABS7U9F7</accession>
<dbReference type="Gene3D" id="3.30.200.20">
    <property type="entry name" value="Phosphorylase Kinase, domain 1"/>
    <property type="match status" value="1"/>
</dbReference>
<dbReference type="GO" id="GO:0016301">
    <property type="term" value="F:kinase activity"/>
    <property type="evidence" value="ECO:0007669"/>
    <property type="project" value="UniProtKB-KW"/>
</dbReference>
<proteinExistence type="predicted"/>
<evidence type="ECO:0000256" key="11">
    <source>
        <dbReference type="SAM" id="MobiDB-lite"/>
    </source>
</evidence>
<dbReference type="PROSITE" id="PS00107">
    <property type="entry name" value="PROTEIN_KINASE_ATP"/>
    <property type="match status" value="1"/>
</dbReference>
<gene>
    <name evidence="15" type="ORF">K8U61_05520</name>
</gene>
<reference evidence="15 16" key="1">
    <citation type="submission" date="2021-09" db="EMBL/GenBank/DDBJ databases">
        <title>Whole genome sequence of Nocardioides sp. GBK3QG-3.</title>
        <authorList>
            <person name="Tuo L."/>
        </authorList>
    </citation>
    <scope>NUCLEOTIDE SEQUENCE [LARGE SCALE GENOMIC DNA]</scope>
    <source>
        <strain evidence="15 16">GBK3QG-3</strain>
    </source>
</reference>
<name>A0ABS7U9F7_9ACTN</name>
<dbReference type="InterPro" id="IPR008271">
    <property type="entry name" value="Ser/Thr_kinase_AS"/>
</dbReference>
<keyword evidence="2" id="KW-0723">Serine/threonine-protein kinase</keyword>
<dbReference type="PROSITE" id="PS00108">
    <property type="entry name" value="PROTEIN_KINASE_ST"/>
    <property type="match status" value="1"/>
</dbReference>
<keyword evidence="12" id="KW-0472">Membrane</keyword>
<dbReference type="PROSITE" id="PS50011">
    <property type="entry name" value="PROTEIN_KINASE_DOM"/>
    <property type="match status" value="1"/>
</dbReference>
<dbReference type="InterPro" id="IPR000719">
    <property type="entry name" value="Prot_kinase_dom"/>
</dbReference>
<keyword evidence="3" id="KW-0808">Transferase</keyword>
<dbReference type="Gene3D" id="3.30.10.20">
    <property type="match status" value="1"/>
</dbReference>
<dbReference type="Gene3D" id="1.10.510.10">
    <property type="entry name" value="Transferase(Phosphotransferase) domain 1"/>
    <property type="match status" value="1"/>
</dbReference>
<evidence type="ECO:0000256" key="8">
    <source>
        <dbReference type="ARBA" id="ARBA00047899"/>
    </source>
</evidence>
<evidence type="ECO:0000259" key="14">
    <source>
        <dbReference type="PROSITE" id="PS51178"/>
    </source>
</evidence>
<comment type="caution">
    <text evidence="15">The sequence shown here is derived from an EMBL/GenBank/DDBJ whole genome shotgun (WGS) entry which is preliminary data.</text>
</comment>
<keyword evidence="7 10" id="KW-0067">ATP-binding</keyword>
<dbReference type="PANTHER" id="PTHR43289">
    <property type="entry name" value="MITOGEN-ACTIVATED PROTEIN KINASE KINASE KINASE 20-RELATED"/>
    <property type="match status" value="1"/>
</dbReference>
<feature type="domain" description="Protein kinase" evidence="13">
    <location>
        <begin position="16"/>
        <end position="288"/>
    </location>
</feature>
<comment type="catalytic activity">
    <reaction evidence="9">
        <text>L-seryl-[protein] + ATP = O-phospho-L-seryl-[protein] + ADP + H(+)</text>
        <dbReference type="Rhea" id="RHEA:17989"/>
        <dbReference type="Rhea" id="RHEA-COMP:9863"/>
        <dbReference type="Rhea" id="RHEA-COMP:11604"/>
        <dbReference type="ChEBI" id="CHEBI:15378"/>
        <dbReference type="ChEBI" id="CHEBI:29999"/>
        <dbReference type="ChEBI" id="CHEBI:30616"/>
        <dbReference type="ChEBI" id="CHEBI:83421"/>
        <dbReference type="ChEBI" id="CHEBI:456216"/>
        <dbReference type="EC" id="2.7.11.1"/>
    </reaction>
</comment>
<dbReference type="Pfam" id="PF03793">
    <property type="entry name" value="PASTA"/>
    <property type="match status" value="1"/>
</dbReference>
<evidence type="ECO:0000256" key="5">
    <source>
        <dbReference type="ARBA" id="ARBA00022741"/>
    </source>
</evidence>
<dbReference type="InterPro" id="IPR011009">
    <property type="entry name" value="Kinase-like_dom_sf"/>
</dbReference>
<keyword evidence="5 10" id="KW-0547">Nucleotide-binding</keyword>